<dbReference type="GeneID" id="54547256"/>
<dbReference type="OrthoDB" id="3793790at2759"/>
<organism evidence="2 3">
    <name type="scientific">Westerdykella ornata</name>
    <dbReference type="NCBI Taxonomy" id="318751"/>
    <lineage>
        <taxon>Eukaryota</taxon>
        <taxon>Fungi</taxon>
        <taxon>Dikarya</taxon>
        <taxon>Ascomycota</taxon>
        <taxon>Pezizomycotina</taxon>
        <taxon>Dothideomycetes</taxon>
        <taxon>Pleosporomycetidae</taxon>
        <taxon>Pleosporales</taxon>
        <taxon>Sporormiaceae</taxon>
        <taxon>Westerdykella</taxon>
    </lineage>
</organism>
<dbReference type="AlphaFoldDB" id="A0A6A6J9C1"/>
<sequence>MDTTNALKRQTEILDPSAVEQALQRPVKKQKRARNVPTAAGSASTRALASSAPLAKVSASGPAAAAARTNTFTYNGVQVRVPLLQPNGRRRMPRGVLSLEAKLSRDKLLEVVEQYAGKREREVLVGVGLKKRDLAVWIAGVEAMALGGGAVGSGAVGDGGKSTPEGVHCQTDTRPTSTNGSSSTPARQKMASGDGRGTGKSLSSSQNHIANPNHEEGTDISSHTMAPPTKPTAAKRPENFISKKQPPKKKNQKHASATAAQPPSPYNPGKHAVHEPRERDEESDDDELDALLALQIHKQIEEEDCEAELQRQQRINWALANGFTMETVKRHSEADDWGLGNPHPLVPLLDLDPNDVDKYAYAIDLPETREVALIHALSDRAVVQMVIPYSDLVSKPDYGKPAPVTRRQRPYLKPGRHGYEYGKSKWSWEGDPDLVTVVGHQIEPGDSMRLGKGEFESKYYGYRTGHLWPCGCQKVPAEGEYWSEEE</sequence>
<evidence type="ECO:0000313" key="2">
    <source>
        <dbReference type="EMBL" id="KAF2271819.1"/>
    </source>
</evidence>
<proteinExistence type="predicted"/>
<dbReference type="EMBL" id="ML986532">
    <property type="protein sequence ID" value="KAF2271819.1"/>
    <property type="molecule type" value="Genomic_DNA"/>
</dbReference>
<gene>
    <name evidence="2" type="ORF">EI97DRAFT_243846</name>
</gene>
<feature type="region of interest" description="Disordered" evidence="1">
    <location>
        <begin position="1"/>
        <end position="45"/>
    </location>
</feature>
<keyword evidence="3" id="KW-1185">Reference proteome</keyword>
<dbReference type="Proteomes" id="UP000800097">
    <property type="component" value="Unassembled WGS sequence"/>
</dbReference>
<accession>A0A6A6J9C1</accession>
<protein>
    <submittedName>
        <fullName evidence="2">Uncharacterized protein</fullName>
    </submittedName>
</protein>
<reference evidence="2" key="1">
    <citation type="journal article" date="2020" name="Stud. Mycol.">
        <title>101 Dothideomycetes genomes: a test case for predicting lifestyles and emergence of pathogens.</title>
        <authorList>
            <person name="Haridas S."/>
            <person name="Albert R."/>
            <person name="Binder M."/>
            <person name="Bloem J."/>
            <person name="Labutti K."/>
            <person name="Salamov A."/>
            <person name="Andreopoulos B."/>
            <person name="Baker S."/>
            <person name="Barry K."/>
            <person name="Bills G."/>
            <person name="Bluhm B."/>
            <person name="Cannon C."/>
            <person name="Castanera R."/>
            <person name="Culley D."/>
            <person name="Daum C."/>
            <person name="Ezra D."/>
            <person name="Gonzalez J."/>
            <person name="Henrissat B."/>
            <person name="Kuo A."/>
            <person name="Liang C."/>
            <person name="Lipzen A."/>
            <person name="Lutzoni F."/>
            <person name="Magnuson J."/>
            <person name="Mondo S."/>
            <person name="Nolan M."/>
            <person name="Ohm R."/>
            <person name="Pangilinan J."/>
            <person name="Park H.-J."/>
            <person name="Ramirez L."/>
            <person name="Alfaro M."/>
            <person name="Sun H."/>
            <person name="Tritt A."/>
            <person name="Yoshinaga Y."/>
            <person name="Zwiers L.-H."/>
            <person name="Turgeon B."/>
            <person name="Goodwin S."/>
            <person name="Spatafora J."/>
            <person name="Crous P."/>
            <person name="Grigoriev I."/>
        </authorList>
    </citation>
    <scope>NUCLEOTIDE SEQUENCE</scope>
    <source>
        <strain evidence="2">CBS 379.55</strain>
    </source>
</reference>
<feature type="compositionally biased region" description="Polar residues" evidence="1">
    <location>
        <begin position="170"/>
        <end position="186"/>
    </location>
</feature>
<name>A0A6A6J9C1_WESOR</name>
<evidence type="ECO:0000313" key="3">
    <source>
        <dbReference type="Proteomes" id="UP000800097"/>
    </source>
</evidence>
<feature type="region of interest" description="Disordered" evidence="1">
    <location>
        <begin position="156"/>
        <end position="286"/>
    </location>
</feature>
<evidence type="ECO:0000256" key="1">
    <source>
        <dbReference type="SAM" id="MobiDB-lite"/>
    </source>
</evidence>
<feature type="compositionally biased region" description="Polar residues" evidence="1">
    <location>
        <begin position="200"/>
        <end position="210"/>
    </location>
</feature>
<dbReference type="RefSeq" id="XP_033649358.1">
    <property type="nucleotide sequence ID" value="XM_033794081.1"/>
</dbReference>